<evidence type="ECO:0000256" key="20">
    <source>
        <dbReference type="PIRSR" id="PIRSR000732-3"/>
    </source>
</evidence>
<dbReference type="Gene3D" id="3.50.30.10">
    <property type="entry name" value="Phosphohistidine domain"/>
    <property type="match status" value="1"/>
</dbReference>
<keyword evidence="9 17" id="KW-0963">Cytoplasm</keyword>
<gene>
    <name evidence="24" type="ORF">SOIL9_23430</name>
</gene>
<comment type="cofactor">
    <cofactor evidence="2 17 20">
        <name>Mg(2+)</name>
        <dbReference type="ChEBI" id="CHEBI:18420"/>
    </cofactor>
</comment>
<evidence type="ECO:0000313" key="25">
    <source>
        <dbReference type="Proteomes" id="UP000464178"/>
    </source>
</evidence>
<evidence type="ECO:0000256" key="13">
    <source>
        <dbReference type="ARBA" id="ARBA00022723"/>
    </source>
</evidence>
<keyword evidence="25" id="KW-1185">Reference proteome</keyword>
<dbReference type="Pfam" id="PF00391">
    <property type="entry name" value="PEP-utilizers"/>
    <property type="match status" value="1"/>
</dbReference>
<feature type="binding site" evidence="20">
    <location>
        <position position="476"/>
    </location>
    <ligand>
        <name>Mg(2+)</name>
        <dbReference type="ChEBI" id="CHEBI:18420"/>
    </ligand>
</feature>
<evidence type="ECO:0000256" key="1">
    <source>
        <dbReference type="ARBA" id="ARBA00000683"/>
    </source>
</evidence>
<dbReference type="PROSITE" id="PS00742">
    <property type="entry name" value="PEP_ENZYMES_2"/>
    <property type="match status" value="1"/>
</dbReference>
<feature type="domain" description="PEP-utilising enzyme mobile" evidence="21">
    <location>
        <begin position="170"/>
        <end position="242"/>
    </location>
</feature>
<dbReference type="SUPFAM" id="SSF47831">
    <property type="entry name" value="Enzyme I of the PEP:sugar phosphotransferase system HPr-binding (sub)domain"/>
    <property type="match status" value="1"/>
</dbReference>
<dbReference type="SUPFAM" id="SSF52009">
    <property type="entry name" value="Phosphohistidine domain"/>
    <property type="match status" value="1"/>
</dbReference>
<evidence type="ECO:0000256" key="2">
    <source>
        <dbReference type="ARBA" id="ARBA00001946"/>
    </source>
</evidence>
<protein>
    <recommendedName>
        <fullName evidence="7 17">Phosphoenolpyruvate-protein phosphotransferase</fullName>
        <ecNumber evidence="6 17">2.7.3.9</ecNumber>
    </recommendedName>
    <alternativeName>
        <fullName evidence="16 17">Phosphotransferase system, enzyme I</fullName>
    </alternativeName>
</protein>
<keyword evidence="15 17" id="KW-0460">Magnesium</keyword>
<dbReference type="GO" id="GO:0046872">
    <property type="term" value="F:metal ion binding"/>
    <property type="evidence" value="ECO:0007669"/>
    <property type="project" value="UniProtKB-KW"/>
</dbReference>
<evidence type="ECO:0000256" key="9">
    <source>
        <dbReference type="ARBA" id="ARBA00022490"/>
    </source>
</evidence>
<dbReference type="InterPro" id="IPR008279">
    <property type="entry name" value="PEP-util_enz_mobile_dom"/>
</dbReference>
<dbReference type="SUPFAM" id="SSF51621">
    <property type="entry name" value="Phosphoenolpyruvate/pyruvate domain"/>
    <property type="match status" value="1"/>
</dbReference>
<evidence type="ECO:0000256" key="14">
    <source>
        <dbReference type="ARBA" id="ARBA00022777"/>
    </source>
</evidence>
<dbReference type="GO" id="GO:0005737">
    <property type="term" value="C:cytoplasm"/>
    <property type="evidence" value="ECO:0007669"/>
    <property type="project" value="UniProtKB-SubCell"/>
</dbReference>
<dbReference type="GO" id="GO:0009401">
    <property type="term" value="P:phosphoenolpyruvate-dependent sugar phosphotransferase system"/>
    <property type="evidence" value="ECO:0007669"/>
    <property type="project" value="UniProtKB-KW"/>
</dbReference>
<evidence type="ECO:0000259" key="23">
    <source>
        <dbReference type="Pfam" id="PF05524"/>
    </source>
</evidence>
<dbReference type="PRINTS" id="PR01736">
    <property type="entry name" value="PHPHTRNFRASE"/>
</dbReference>
<dbReference type="Gene3D" id="1.10.274.10">
    <property type="entry name" value="PtsI, HPr-binding domain"/>
    <property type="match status" value="1"/>
</dbReference>
<feature type="binding site" evidence="19">
    <location>
        <position position="315"/>
    </location>
    <ligand>
        <name>phosphoenolpyruvate</name>
        <dbReference type="ChEBI" id="CHEBI:58702"/>
    </ligand>
</feature>
<proteinExistence type="inferred from homology"/>
<evidence type="ECO:0000256" key="11">
    <source>
        <dbReference type="ARBA" id="ARBA00022679"/>
    </source>
</evidence>
<evidence type="ECO:0000256" key="17">
    <source>
        <dbReference type="PIRNR" id="PIRNR000732"/>
    </source>
</evidence>
<accession>A0A6P2D255</accession>
<dbReference type="InterPro" id="IPR015813">
    <property type="entry name" value="Pyrv/PenolPyrv_kinase-like_dom"/>
</dbReference>
<dbReference type="InterPro" id="IPR018274">
    <property type="entry name" value="PEP_util_AS"/>
</dbReference>
<keyword evidence="24" id="KW-0670">Pyruvate</keyword>
<dbReference type="Pfam" id="PF02896">
    <property type="entry name" value="PEP-utilizers_C"/>
    <property type="match status" value="1"/>
</dbReference>
<comment type="function">
    <text evidence="3 17">General (non sugar-specific) component of the phosphoenolpyruvate-dependent sugar phosphotransferase system (sugar PTS). This major carbohydrate active-transport system catalyzes the phosphorylation of incoming sugar substrates concomitantly with their translocation across the cell membrane. Enzyme I transfers the phosphoryl group from phosphoenolpyruvate (PEP) to the phosphoryl carrier protein (HPr).</text>
</comment>
<dbReference type="InterPro" id="IPR036618">
    <property type="entry name" value="PtsI_HPr-bd_sf"/>
</dbReference>
<evidence type="ECO:0000256" key="16">
    <source>
        <dbReference type="ARBA" id="ARBA00033235"/>
    </source>
</evidence>
<evidence type="ECO:0000259" key="21">
    <source>
        <dbReference type="Pfam" id="PF00391"/>
    </source>
</evidence>
<feature type="binding site" evidence="20">
    <location>
        <position position="452"/>
    </location>
    <ligand>
        <name>Mg(2+)</name>
        <dbReference type="ChEBI" id="CHEBI:18420"/>
    </ligand>
</feature>
<feature type="domain" description="Phosphotransferase system enzyme I N-terminal" evidence="23">
    <location>
        <begin position="14"/>
        <end position="129"/>
    </location>
</feature>
<dbReference type="InterPro" id="IPR008731">
    <property type="entry name" value="PTS_EIN"/>
</dbReference>
<evidence type="ECO:0000256" key="5">
    <source>
        <dbReference type="ARBA" id="ARBA00007837"/>
    </source>
</evidence>
<keyword evidence="13 17" id="KW-0479">Metal-binding</keyword>
<evidence type="ECO:0000259" key="22">
    <source>
        <dbReference type="Pfam" id="PF02896"/>
    </source>
</evidence>
<feature type="binding site" evidence="19">
    <location>
        <begin position="475"/>
        <end position="476"/>
    </location>
    <ligand>
        <name>phosphoenolpyruvate</name>
        <dbReference type="ChEBI" id="CHEBI:58702"/>
    </ligand>
</feature>
<evidence type="ECO:0000256" key="4">
    <source>
        <dbReference type="ARBA" id="ARBA00004496"/>
    </source>
</evidence>
<dbReference type="Gene3D" id="3.20.20.60">
    <property type="entry name" value="Phosphoenolpyruvate-binding domains"/>
    <property type="match status" value="1"/>
</dbReference>
<feature type="active site" description="Tele-phosphohistidine intermediate" evidence="18">
    <location>
        <position position="206"/>
    </location>
</feature>
<evidence type="ECO:0000256" key="8">
    <source>
        <dbReference type="ARBA" id="ARBA00022448"/>
    </source>
</evidence>
<dbReference type="InterPro" id="IPR036637">
    <property type="entry name" value="Phosphohistidine_dom_sf"/>
</dbReference>
<dbReference type="GO" id="GO:0016301">
    <property type="term" value="F:kinase activity"/>
    <property type="evidence" value="ECO:0007669"/>
    <property type="project" value="UniProtKB-KW"/>
</dbReference>
<keyword evidence="12 17" id="KW-0598">Phosphotransferase system</keyword>
<dbReference type="PIRSF" id="PIRSF000732">
    <property type="entry name" value="PTS_enzyme_I"/>
    <property type="match status" value="1"/>
</dbReference>
<evidence type="ECO:0000256" key="6">
    <source>
        <dbReference type="ARBA" id="ARBA00012232"/>
    </source>
</evidence>
<dbReference type="InterPro" id="IPR006318">
    <property type="entry name" value="PTS_EI-like"/>
</dbReference>
<dbReference type="Pfam" id="PF05524">
    <property type="entry name" value="PEP-utilisers_N"/>
    <property type="match status" value="1"/>
</dbReference>
<evidence type="ECO:0000256" key="10">
    <source>
        <dbReference type="ARBA" id="ARBA00022597"/>
    </source>
</evidence>
<keyword evidence="8 17" id="KW-0813">Transport</keyword>
<evidence type="ECO:0000256" key="12">
    <source>
        <dbReference type="ARBA" id="ARBA00022683"/>
    </source>
</evidence>
<feature type="active site" description="Proton donor" evidence="18">
    <location>
        <position position="527"/>
    </location>
</feature>
<comment type="catalytic activity">
    <reaction evidence="1 17">
        <text>L-histidyl-[protein] + phosphoenolpyruvate = N(pros)-phospho-L-histidyl-[protein] + pyruvate</text>
        <dbReference type="Rhea" id="RHEA:23880"/>
        <dbReference type="Rhea" id="RHEA-COMP:9745"/>
        <dbReference type="Rhea" id="RHEA-COMP:9746"/>
        <dbReference type="ChEBI" id="CHEBI:15361"/>
        <dbReference type="ChEBI" id="CHEBI:29979"/>
        <dbReference type="ChEBI" id="CHEBI:58702"/>
        <dbReference type="ChEBI" id="CHEBI:64837"/>
        <dbReference type="EC" id="2.7.3.9"/>
    </reaction>
</comment>
<dbReference type="EMBL" id="LR593886">
    <property type="protein sequence ID" value="VTR95371.1"/>
    <property type="molecule type" value="Genomic_DNA"/>
</dbReference>
<reference evidence="24 25" key="1">
    <citation type="submission" date="2019-05" db="EMBL/GenBank/DDBJ databases">
        <authorList>
            <consortium name="Science for Life Laboratories"/>
        </authorList>
    </citation>
    <scope>NUCLEOTIDE SEQUENCE [LARGE SCALE GENOMIC DNA]</scope>
    <source>
        <strain evidence="24">Soil9</strain>
    </source>
</reference>
<dbReference type="KEGG" id="gms:SOIL9_23430"/>
<evidence type="ECO:0000256" key="19">
    <source>
        <dbReference type="PIRSR" id="PIRSR000732-2"/>
    </source>
</evidence>
<evidence type="ECO:0000256" key="3">
    <source>
        <dbReference type="ARBA" id="ARBA00002728"/>
    </source>
</evidence>
<dbReference type="InterPro" id="IPR040442">
    <property type="entry name" value="Pyrv_kinase-like_dom_sf"/>
</dbReference>
<dbReference type="InterPro" id="IPR023151">
    <property type="entry name" value="PEP_util_CS"/>
</dbReference>
<dbReference type="NCBIfam" id="TIGR01417">
    <property type="entry name" value="PTS_I_fam"/>
    <property type="match status" value="1"/>
</dbReference>
<dbReference type="EC" id="2.7.3.9" evidence="6 17"/>
<organism evidence="24 25">
    <name type="scientific">Gemmata massiliana</name>
    <dbReference type="NCBI Taxonomy" id="1210884"/>
    <lineage>
        <taxon>Bacteria</taxon>
        <taxon>Pseudomonadati</taxon>
        <taxon>Planctomycetota</taxon>
        <taxon>Planctomycetia</taxon>
        <taxon>Gemmatales</taxon>
        <taxon>Gemmataceae</taxon>
        <taxon>Gemmata</taxon>
    </lineage>
</organism>
<evidence type="ECO:0000256" key="15">
    <source>
        <dbReference type="ARBA" id="ARBA00022842"/>
    </source>
</evidence>
<dbReference type="AlphaFoldDB" id="A0A6P2D255"/>
<dbReference type="PANTHER" id="PTHR46244">
    <property type="entry name" value="PHOSPHOENOLPYRUVATE-PROTEIN PHOSPHOTRANSFERASE"/>
    <property type="match status" value="1"/>
</dbReference>
<comment type="subcellular location">
    <subcellularLocation>
        <location evidence="4 17">Cytoplasm</location>
    </subcellularLocation>
</comment>
<dbReference type="PROSITE" id="PS00370">
    <property type="entry name" value="PEP_ENZYMES_PHOS_SITE"/>
    <property type="match status" value="1"/>
</dbReference>
<dbReference type="InterPro" id="IPR024692">
    <property type="entry name" value="PTS_EI"/>
</dbReference>
<name>A0A6P2D255_9BACT</name>
<sequence length="604" mass="66370">MGNRTFRRMEYRYGIGVSPGVAIGPALVLDTEGVLIPHRTVPPDQVEGEISRLRRALEETAAAARDERARMTARLGPDLGNIYAAQQSLLEDANIRRQIEERIRSEKYSAEYAVSRVIRDFVKAFEAAGQRGGDHGAAAVRRQATEFIDIERQVLAALLGHPTNPFGNLTEPVVVLANDLMPSDTADFGPRTVRAFATESGGNTSHTAILAGALEIPAVVGIGRFLSDVSGRDTVIVDGGEGVLIIDPDEDTLARYELKRARLLSRPDRYESLRDKPSVTRDDAPVSIRLLGNIELAQEASHCIERGAEGVGLYRTEFLYLNKSSHPTEEEHFAAYSSVVNTLGPNRPVVIRTLDLGADKFSSVSGAVAGEKNPFLGLRSVRLCLYDRDLFKTQLRAILRVALHGDVRVMFPMISTVDELRQCKALLNDVKEDLEDAGIPFKSDVPVGTMIEVPSAALLADVLAREVDFFSIGTNDLVQYTLAADRNNEHVANLYNPTDPAVLRLIRMVVQAAQKEQSKRPFEVNVCGEMSGEPLYVPLLVGLGLRQLSATPRKIPEIKRVIRELRVAEVKDVADRALGMETASQVSSYLRDYLRKILPSEGVD</sequence>
<evidence type="ECO:0000256" key="18">
    <source>
        <dbReference type="PIRSR" id="PIRSR000732-1"/>
    </source>
</evidence>
<keyword evidence="14 17" id="KW-0418">Kinase</keyword>
<dbReference type="InterPro" id="IPR050499">
    <property type="entry name" value="PEP-utilizing_PTS_enzyme"/>
</dbReference>
<feature type="binding site" evidence="19">
    <location>
        <position position="352"/>
    </location>
    <ligand>
        <name>phosphoenolpyruvate</name>
        <dbReference type="ChEBI" id="CHEBI:58702"/>
    </ligand>
</feature>
<dbReference type="GO" id="GO:0008965">
    <property type="term" value="F:phosphoenolpyruvate-protein phosphotransferase activity"/>
    <property type="evidence" value="ECO:0007669"/>
    <property type="project" value="UniProtKB-EC"/>
</dbReference>
<evidence type="ECO:0000256" key="7">
    <source>
        <dbReference type="ARBA" id="ARBA00016544"/>
    </source>
</evidence>
<dbReference type="PANTHER" id="PTHR46244:SF3">
    <property type="entry name" value="PHOSPHOENOLPYRUVATE-PROTEIN PHOSPHOTRANSFERASE"/>
    <property type="match status" value="1"/>
</dbReference>
<feature type="binding site" evidence="19">
    <location>
        <position position="486"/>
    </location>
    <ligand>
        <name>phosphoenolpyruvate</name>
        <dbReference type="ChEBI" id="CHEBI:58702"/>
    </ligand>
</feature>
<keyword evidence="11 17" id="KW-0808">Transferase</keyword>
<feature type="domain" description="PEP-utilising enzyme C-terminal" evidence="22">
    <location>
        <begin position="270"/>
        <end position="565"/>
    </location>
</feature>
<evidence type="ECO:0000313" key="24">
    <source>
        <dbReference type="EMBL" id="VTR95371.1"/>
    </source>
</evidence>
<dbReference type="InterPro" id="IPR000121">
    <property type="entry name" value="PEP_util_C"/>
</dbReference>
<dbReference type="Proteomes" id="UP000464178">
    <property type="component" value="Chromosome"/>
</dbReference>
<comment type="similarity">
    <text evidence="5 17">Belongs to the PEP-utilizing enzyme family.</text>
</comment>
<keyword evidence="10 17" id="KW-0762">Sugar transport</keyword>